<dbReference type="InterPro" id="IPR019301">
    <property type="entry name" value="Flagellar_prot_FlgJ_N"/>
</dbReference>
<evidence type="ECO:0000256" key="1">
    <source>
        <dbReference type="SAM" id="MobiDB-lite"/>
    </source>
</evidence>
<evidence type="ECO:0000259" key="2">
    <source>
        <dbReference type="Pfam" id="PF10135"/>
    </source>
</evidence>
<dbReference type="Pfam" id="PF10135">
    <property type="entry name" value="Rod-binding"/>
    <property type="match status" value="1"/>
</dbReference>
<dbReference type="Proteomes" id="UP000320176">
    <property type="component" value="Unassembled WGS sequence"/>
</dbReference>
<keyword evidence="3" id="KW-0326">Glycosidase</keyword>
<reference evidence="3 4" key="1">
    <citation type="submission" date="2019-02" db="EMBL/GenBank/DDBJ databases">
        <title>Deep-cultivation of Planctomycetes and their phenomic and genomic characterization uncovers novel biology.</title>
        <authorList>
            <person name="Wiegand S."/>
            <person name="Jogler M."/>
            <person name="Boedeker C."/>
            <person name="Pinto D."/>
            <person name="Vollmers J."/>
            <person name="Rivas-Marin E."/>
            <person name="Kohn T."/>
            <person name="Peeters S.H."/>
            <person name="Heuer A."/>
            <person name="Rast P."/>
            <person name="Oberbeckmann S."/>
            <person name="Bunk B."/>
            <person name="Jeske O."/>
            <person name="Meyerdierks A."/>
            <person name="Storesund J.E."/>
            <person name="Kallscheuer N."/>
            <person name="Luecker S."/>
            <person name="Lage O.M."/>
            <person name="Pohl T."/>
            <person name="Merkel B.J."/>
            <person name="Hornburger P."/>
            <person name="Mueller R.-W."/>
            <person name="Bruemmer F."/>
            <person name="Labrenz M."/>
            <person name="Spormann A.M."/>
            <person name="Op Den Camp H."/>
            <person name="Overmann J."/>
            <person name="Amann R."/>
            <person name="Jetten M.S.M."/>
            <person name="Mascher T."/>
            <person name="Medema M.H."/>
            <person name="Devos D.P."/>
            <person name="Kaster A.-K."/>
            <person name="Ovreas L."/>
            <person name="Rohde M."/>
            <person name="Galperin M.Y."/>
            <person name="Jogler C."/>
        </authorList>
    </citation>
    <scope>NUCLEOTIDE SEQUENCE [LARGE SCALE GENOMIC DNA]</scope>
    <source>
        <strain evidence="3 4">Pla52n</strain>
    </source>
</reference>
<dbReference type="RefSeq" id="WP_146520722.1">
    <property type="nucleotide sequence ID" value="NZ_CP151726.1"/>
</dbReference>
<feature type="domain" description="Flagellar protein FlgJ N-terminal" evidence="2">
    <location>
        <begin position="47"/>
        <end position="93"/>
    </location>
</feature>
<dbReference type="AlphaFoldDB" id="A0A5C6AS70"/>
<evidence type="ECO:0000313" key="4">
    <source>
        <dbReference type="Proteomes" id="UP000320176"/>
    </source>
</evidence>
<evidence type="ECO:0000313" key="3">
    <source>
        <dbReference type="EMBL" id="TWU02378.1"/>
    </source>
</evidence>
<sequence length="123" mass="13209">MNPISGGLTSGLLDSATVTNLPSDAIASRMESVGTEFEGVFLSMMVKEMRNSLETGFFGEESSDTYGGMFDLFIGKHLAQSRPLGIAEMMLEQYSKNQDRSSPTASESSPQSPLNAETVSKTI</sequence>
<keyword evidence="4" id="KW-1185">Reference proteome</keyword>
<protein>
    <submittedName>
        <fullName evidence="3">Peptidoglycan hydrolase FlgJ</fullName>
        <ecNumber evidence="3">3.2.1.-</ecNumber>
    </submittedName>
</protein>
<accession>A0A5C6AS70</accession>
<keyword evidence="3" id="KW-0378">Hydrolase</keyword>
<comment type="caution">
    <text evidence="3">The sequence shown here is derived from an EMBL/GenBank/DDBJ whole genome shotgun (WGS) entry which is preliminary data.</text>
</comment>
<name>A0A5C6AS70_9BACT</name>
<feature type="compositionally biased region" description="Low complexity" evidence="1">
    <location>
        <begin position="101"/>
        <end position="113"/>
    </location>
</feature>
<gene>
    <name evidence="3" type="primary">flgJ</name>
    <name evidence="3" type="ORF">Pla52n_34280</name>
</gene>
<organism evidence="3 4">
    <name type="scientific">Stieleria varia</name>
    <dbReference type="NCBI Taxonomy" id="2528005"/>
    <lineage>
        <taxon>Bacteria</taxon>
        <taxon>Pseudomonadati</taxon>
        <taxon>Planctomycetota</taxon>
        <taxon>Planctomycetia</taxon>
        <taxon>Pirellulales</taxon>
        <taxon>Pirellulaceae</taxon>
        <taxon>Stieleria</taxon>
    </lineage>
</organism>
<dbReference type="EC" id="3.2.1.-" evidence="3"/>
<dbReference type="GO" id="GO:0016798">
    <property type="term" value="F:hydrolase activity, acting on glycosyl bonds"/>
    <property type="evidence" value="ECO:0007669"/>
    <property type="project" value="UniProtKB-KW"/>
</dbReference>
<feature type="compositionally biased region" description="Polar residues" evidence="1">
    <location>
        <begin position="114"/>
        <end position="123"/>
    </location>
</feature>
<feature type="region of interest" description="Disordered" evidence="1">
    <location>
        <begin position="93"/>
        <end position="123"/>
    </location>
</feature>
<proteinExistence type="predicted"/>
<dbReference type="OrthoDB" id="289937at2"/>
<dbReference type="EMBL" id="SJPN01000004">
    <property type="protein sequence ID" value="TWU02378.1"/>
    <property type="molecule type" value="Genomic_DNA"/>
</dbReference>